<feature type="transmembrane region" description="Helical" evidence="2">
    <location>
        <begin position="377"/>
        <end position="398"/>
    </location>
</feature>
<evidence type="ECO:0000256" key="2">
    <source>
        <dbReference type="SAM" id="Phobius"/>
    </source>
</evidence>
<dbReference type="PANTHER" id="PTHR35859">
    <property type="entry name" value="NONSELECTIVE CATION CHANNEL PROTEIN"/>
    <property type="match status" value="1"/>
</dbReference>
<name>A0A1V8TE02_9PEZI</name>
<evidence type="ECO:0000313" key="4">
    <source>
        <dbReference type="EMBL" id="OQO09468.1"/>
    </source>
</evidence>
<sequence length="640" mass="71266">MTAASKVQLPQLGNVDSVDALVSKLSSYISKIIETPHTFEELRTTLYAETLKPLVQHLTDEVHHPGVVHALLIAKGHYVTLESDDDRGINATRGLSCELVAWRFVTHLSKRDAIDHLCADLPGDSQYHDDVEGSTDLAASPGAGLLDGASRELGEGFRDEDIPLPAESGRVPASEYRGMTALEIAAVTDAKKFLAQQSVQQIINGIWNGEIVFWKEISQHAVKEAEIYNPKRSDPFCRLRVPLYLKAFEFLFFAAFLALYYFVLVEKTPLRTVTPAEVLLYVWIAAFIHNEFGELWDSGLTLYSVDFWSLWDVSIIAIGIAFFICRMIAISSGDRRTTDIAFDILSLEGIVLVPRRVVLIAKPEPIFWNASCVTKDFIKFLGPVAILYIGFNTTFAFLARGTMSVRETNWTLIQVFFGSSYLGFGVAEQISPILGPPLMLLFVCLTNILLVTSLISLLSNSLTKVMEHARDEYLFVYSIYVLEASTSNRLTYFLPPTNLLALLFRPMRLIVPADSLRAYRIILLKATHWPFVGLILAFESGRQFLHDRQRAKTPFAALTQNSAPANLLRRPQSTLPSSVGAGTQTRSLDCHAQPADTRNGTTSAPDETVQALQQLADGLRTQLHSVERILEVERSRRSAT</sequence>
<dbReference type="Proteomes" id="UP000192596">
    <property type="component" value="Unassembled WGS sequence"/>
</dbReference>
<reference evidence="5" key="1">
    <citation type="submission" date="2017-03" db="EMBL/GenBank/DDBJ databases">
        <title>Genomes of endolithic fungi from Antarctica.</title>
        <authorList>
            <person name="Coleine C."/>
            <person name="Masonjones S."/>
            <person name="Stajich J.E."/>
        </authorList>
    </citation>
    <scope>NUCLEOTIDE SEQUENCE [LARGE SCALE GENOMIC DNA]</scope>
    <source>
        <strain evidence="5">CCFEE 5527</strain>
    </source>
</reference>
<organism evidence="4 5">
    <name type="scientific">Cryoendolithus antarcticus</name>
    <dbReference type="NCBI Taxonomy" id="1507870"/>
    <lineage>
        <taxon>Eukaryota</taxon>
        <taxon>Fungi</taxon>
        <taxon>Dikarya</taxon>
        <taxon>Ascomycota</taxon>
        <taxon>Pezizomycotina</taxon>
        <taxon>Dothideomycetes</taxon>
        <taxon>Dothideomycetidae</taxon>
        <taxon>Cladosporiales</taxon>
        <taxon>Cladosporiaceae</taxon>
        <taxon>Cryoendolithus</taxon>
    </lineage>
</organism>
<feature type="transmembrane region" description="Helical" evidence="2">
    <location>
        <begin position="439"/>
        <end position="462"/>
    </location>
</feature>
<evidence type="ECO:0000313" key="5">
    <source>
        <dbReference type="Proteomes" id="UP000192596"/>
    </source>
</evidence>
<keyword evidence="2" id="KW-1133">Transmembrane helix</keyword>
<dbReference type="AlphaFoldDB" id="A0A1V8TE02"/>
<evidence type="ECO:0000256" key="1">
    <source>
        <dbReference type="SAM" id="MobiDB-lite"/>
    </source>
</evidence>
<proteinExistence type="predicted"/>
<keyword evidence="5" id="KW-1185">Reference proteome</keyword>
<dbReference type="PANTHER" id="PTHR35859:SF5">
    <property type="entry name" value="ION TRANSPORT DOMAIN-CONTAINING PROTEIN"/>
    <property type="match status" value="1"/>
</dbReference>
<keyword evidence="2" id="KW-0812">Transmembrane</keyword>
<feature type="transmembrane region" description="Helical" evidence="2">
    <location>
        <begin position="308"/>
        <end position="328"/>
    </location>
</feature>
<dbReference type="Pfam" id="PF23317">
    <property type="entry name" value="YVC1_C"/>
    <property type="match status" value="1"/>
</dbReference>
<protein>
    <recommendedName>
        <fullName evidence="3">Calcium channel YVC1-like C-terminal transmembrane domain-containing protein</fullName>
    </recommendedName>
</protein>
<comment type="caution">
    <text evidence="4">The sequence shown here is derived from an EMBL/GenBank/DDBJ whole genome shotgun (WGS) entry which is preliminary data.</text>
</comment>
<accession>A0A1V8TE02</accession>
<dbReference type="STRING" id="1507870.A0A1V8TE02"/>
<feature type="transmembrane region" description="Helical" evidence="2">
    <location>
        <begin position="243"/>
        <end position="263"/>
    </location>
</feature>
<feature type="domain" description="Calcium channel YVC1-like C-terminal transmembrane" evidence="3">
    <location>
        <begin position="253"/>
        <end position="539"/>
    </location>
</feature>
<feature type="transmembrane region" description="Helical" evidence="2">
    <location>
        <begin position="270"/>
        <end position="288"/>
    </location>
</feature>
<evidence type="ECO:0000259" key="3">
    <source>
        <dbReference type="Pfam" id="PF23317"/>
    </source>
</evidence>
<dbReference type="InterPro" id="IPR056336">
    <property type="entry name" value="YVC1_C"/>
</dbReference>
<feature type="region of interest" description="Disordered" evidence="1">
    <location>
        <begin position="566"/>
        <end position="585"/>
    </location>
</feature>
<feature type="compositionally biased region" description="Polar residues" evidence="1">
    <location>
        <begin position="571"/>
        <end position="585"/>
    </location>
</feature>
<dbReference type="InterPro" id="IPR052971">
    <property type="entry name" value="TRP_calcium_channel"/>
</dbReference>
<dbReference type="OrthoDB" id="310870at2759"/>
<dbReference type="InParanoid" id="A0A1V8TE02"/>
<gene>
    <name evidence="4" type="ORF">B0A48_04868</name>
</gene>
<keyword evidence="2" id="KW-0472">Membrane</keyword>
<dbReference type="EMBL" id="NAJO01000010">
    <property type="protein sequence ID" value="OQO09468.1"/>
    <property type="molecule type" value="Genomic_DNA"/>
</dbReference>